<dbReference type="PANTHER" id="PTHR43300">
    <property type="entry name" value="ACETYLTRANSFERASE"/>
    <property type="match status" value="1"/>
</dbReference>
<evidence type="ECO:0000259" key="4">
    <source>
        <dbReference type="Pfam" id="PF17836"/>
    </source>
</evidence>
<dbReference type="PROSITE" id="PS00101">
    <property type="entry name" value="HEXAPEP_TRANSFERASES"/>
    <property type="match status" value="1"/>
</dbReference>
<dbReference type="Gene3D" id="3.40.50.20">
    <property type="match status" value="1"/>
</dbReference>
<dbReference type="InterPro" id="IPR011004">
    <property type="entry name" value="Trimer_LpxA-like_sf"/>
</dbReference>
<dbReference type="Gene3D" id="2.160.10.10">
    <property type="entry name" value="Hexapeptide repeat proteins"/>
    <property type="match status" value="1"/>
</dbReference>
<protein>
    <submittedName>
        <fullName evidence="5">Acetyltransferase</fullName>
    </submittedName>
</protein>
<keyword evidence="3" id="KW-0677">Repeat</keyword>
<dbReference type="CDD" id="cd03360">
    <property type="entry name" value="LbH_AT_putative"/>
    <property type="match status" value="1"/>
</dbReference>
<dbReference type="InterPro" id="IPR041561">
    <property type="entry name" value="PglD_N"/>
</dbReference>
<keyword evidence="6" id="KW-1185">Reference proteome</keyword>
<dbReference type="Proteomes" id="UP000681594">
    <property type="component" value="Unassembled WGS sequence"/>
</dbReference>
<comment type="similarity">
    <text evidence="1">Belongs to the transferase hexapeptide repeat family.</text>
</comment>
<evidence type="ECO:0000313" key="5">
    <source>
        <dbReference type="EMBL" id="MBP0444392.1"/>
    </source>
</evidence>
<dbReference type="InterPro" id="IPR018357">
    <property type="entry name" value="Hexapep_transf_CS"/>
</dbReference>
<dbReference type="Pfam" id="PF17836">
    <property type="entry name" value="PglD_N"/>
    <property type="match status" value="1"/>
</dbReference>
<gene>
    <name evidence="5" type="ORF">J8J14_06325</name>
</gene>
<evidence type="ECO:0000256" key="3">
    <source>
        <dbReference type="ARBA" id="ARBA00022737"/>
    </source>
</evidence>
<sequence>MSELPAVVIIGAGGHAKVVIEALRAAGYPPPLGLVDPHPAAAVIHGVPVLGGDDILPRLRAEGAAAAIVALGGNGLRQRVGDALAAMGYALPALVHPAVQLSPSARIGDGAVVMARACLGPDAVIGSLAIVNTNAVVEHDNVIGVSAHVAPGCALAGNVTVGDRALVGVGSAVRPGITIGADAVIGAGSAVVRDVPAKARVGGAPAAPLRR</sequence>
<proteinExistence type="inferred from homology"/>
<comment type="caution">
    <text evidence="5">The sequence shown here is derived from an EMBL/GenBank/DDBJ whole genome shotgun (WGS) entry which is preliminary data.</text>
</comment>
<name>A0ABS4ABK6_9PROT</name>
<dbReference type="PANTHER" id="PTHR43300:SF7">
    <property type="entry name" value="UDP-N-ACETYLBACILLOSAMINE N-ACETYLTRANSFERASE"/>
    <property type="match status" value="1"/>
</dbReference>
<feature type="domain" description="PglD N-terminal" evidence="4">
    <location>
        <begin position="7"/>
        <end position="80"/>
    </location>
</feature>
<dbReference type="EMBL" id="JAGIZB010000005">
    <property type="protein sequence ID" value="MBP0444392.1"/>
    <property type="molecule type" value="Genomic_DNA"/>
</dbReference>
<evidence type="ECO:0000313" key="6">
    <source>
        <dbReference type="Proteomes" id="UP000681594"/>
    </source>
</evidence>
<evidence type="ECO:0000256" key="1">
    <source>
        <dbReference type="ARBA" id="ARBA00007274"/>
    </source>
</evidence>
<evidence type="ECO:0000256" key="2">
    <source>
        <dbReference type="ARBA" id="ARBA00022679"/>
    </source>
</evidence>
<reference evidence="5 6" key="1">
    <citation type="submission" date="2021-03" db="EMBL/GenBank/DDBJ databases">
        <authorList>
            <person name="So Y."/>
        </authorList>
    </citation>
    <scope>NUCLEOTIDE SEQUENCE [LARGE SCALE GENOMIC DNA]</scope>
    <source>
        <strain evidence="5 6">SSH11</strain>
    </source>
</reference>
<keyword evidence="2" id="KW-0808">Transferase</keyword>
<dbReference type="SUPFAM" id="SSF51161">
    <property type="entry name" value="Trimeric LpxA-like enzymes"/>
    <property type="match status" value="1"/>
</dbReference>
<organism evidence="5 6">
    <name type="scientific">Pararoseomonas baculiformis</name>
    <dbReference type="NCBI Taxonomy" id="2820812"/>
    <lineage>
        <taxon>Bacteria</taxon>
        <taxon>Pseudomonadati</taxon>
        <taxon>Pseudomonadota</taxon>
        <taxon>Alphaproteobacteria</taxon>
        <taxon>Acetobacterales</taxon>
        <taxon>Acetobacteraceae</taxon>
        <taxon>Pararoseomonas</taxon>
    </lineage>
</organism>
<accession>A0ABS4ABK6</accession>
<dbReference type="InterPro" id="IPR020019">
    <property type="entry name" value="AcTrfase_PglD-like"/>
</dbReference>
<dbReference type="NCBIfam" id="TIGR03570">
    <property type="entry name" value="NeuD_NnaD"/>
    <property type="match status" value="1"/>
</dbReference>
<dbReference type="InterPro" id="IPR050179">
    <property type="entry name" value="Trans_hexapeptide_repeat"/>
</dbReference>